<accession>A0A2P2QYI8</accession>
<organism evidence="1">
    <name type="scientific">Rhizophora mucronata</name>
    <name type="common">Asiatic mangrove</name>
    <dbReference type="NCBI Taxonomy" id="61149"/>
    <lineage>
        <taxon>Eukaryota</taxon>
        <taxon>Viridiplantae</taxon>
        <taxon>Streptophyta</taxon>
        <taxon>Embryophyta</taxon>
        <taxon>Tracheophyta</taxon>
        <taxon>Spermatophyta</taxon>
        <taxon>Magnoliopsida</taxon>
        <taxon>eudicotyledons</taxon>
        <taxon>Gunneridae</taxon>
        <taxon>Pentapetalae</taxon>
        <taxon>rosids</taxon>
        <taxon>fabids</taxon>
        <taxon>Malpighiales</taxon>
        <taxon>Rhizophoraceae</taxon>
        <taxon>Rhizophora</taxon>
    </lineage>
</organism>
<name>A0A2P2QYI8_RHIMU</name>
<proteinExistence type="predicted"/>
<sequence>MTSPAVFRE</sequence>
<reference evidence="1" key="1">
    <citation type="submission" date="2018-02" db="EMBL/GenBank/DDBJ databases">
        <title>Rhizophora mucronata_Transcriptome.</title>
        <authorList>
            <person name="Meera S.P."/>
            <person name="Sreeshan A."/>
            <person name="Augustine A."/>
        </authorList>
    </citation>
    <scope>NUCLEOTIDE SEQUENCE</scope>
    <source>
        <tissue evidence="1">Leaf</tissue>
    </source>
</reference>
<evidence type="ECO:0000313" key="1">
    <source>
        <dbReference type="EMBL" id="MBX71944.1"/>
    </source>
</evidence>
<protein>
    <submittedName>
        <fullName evidence="1">Uncharacterized protein</fullName>
    </submittedName>
</protein>
<dbReference type="EMBL" id="GGEC01091460">
    <property type="protein sequence ID" value="MBX71944.1"/>
    <property type="molecule type" value="Transcribed_RNA"/>
</dbReference>